<proteinExistence type="predicted"/>
<feature type="compositionally biased region" description="Basic and acidic residues" evidence="1">
    <location>
        <begin position="120"/>
        <end position="138"/>
    </location>
</feature>
<accession>A0A9P6LS31</accession>
<feature type="compositionally biased region" description="Low complexity" evidence="1">
    <location>
        <begin position="110"/>
        <end position="119"/>
    </location>
</feature>
<sequence>MTIHHTKKKSMTYESLLEKHRILVAEMATLEARIQDHDTNIAERKRLEESGDLDAYMILLEKSGGDSKPKMQQNLAGMKKEEKRLQQLIEFTKPIDFMAKLGDGAGKVHTTNAESSSNSTEKKRQADSDKVSEDETKKPRVLGPSLPPPES</sequence>
<organism evidence="2 3">
    <name type="scientific">Modicella reniformis</name>
    <dbReference type="NCBI Taxonomy" id="1440133"/>
    <lineage>
        <taxon>Eukaryota</taxon>
        <taxon>Fungi</taxon>
        <taxon>Fungi incertae sedis</taxon>
        <taxon>Mucoromycota</taxon>
        <taxon>Mortierellomycotina</taxon>
        <taxon>Mortierellomycetes</taxon>
        <taxon>Mortierellales</taxon>
        <taxon>Mortierellaceae</taxon>
        <taxon>Modicella</taxon>
    </lineage>
</organism>
<dbReference type="Proteomes" id="UP000749646">
    <property type="component" value="Unassembled WGS sequence"/>
</dbReference>
<gene>
    <name evidence="2" type="ORF">BGZ65_006440</name>
</gene>
<evidence type="ECO:0000313" key="2">
    <source>
        <dbReference type="EMBL" id="KAF9928049.1"/>
    </source>
</evidence>
<evidence type="ECO:0000313" key="3">
    <source>
        <dbReference type="Proteomes" id="UP000749646"/>
    </source>
</evidence>
<name>A0A9P6LS31_9FUNG</name>
<feature type="region of interest" description="Disordered" evidence="1">
    <location>
        <begin position="102"/>
        <end position="151"/>
    </location>
</feature>
<dbReference type="AlphaFoldDB" id="A0A9P6LS31"/>
<keyword evidence="3" id="KW-1185">Reference proteome</keyword>
<evidence type="ECO:0000256" key="1">
    <source>
        <dbReference type="SAM" id="MobiDB-lite"/>
    </source>
</evidence>
<protein>
    <submittedName>
        <fullName evidence="2">Uncharacterized protein</fullName>
    </submittedName>
</protein>
<dbReference type="OrthoDB" id="444265at2759"/>
<comment type="caution">
    <text evidence="2">The sequence shown here is derived from an EMBL/GenBank/DDBJ whole genome shotgun (WGS) entry which is preliminary data.</text>
</comment>
<reference evidence="2" key="1">
    <citation type="journal article" date="2020" name="Fungal Divers.">
        <title>Resolving the Mortierellaceae phylogeny through synthesis of multi-gene phylogenetics and phylogenomics.</title>
        <authorList>
            <person name="Vandepol N."/>
            <person name="Liber J."/>
            <person name="Desiro A."/>
            <person name="Na H."/>
            <person name="Kennedy M."/>
            <person name="Barry K."/>
            <person name="Grigoriev I.V."/>
            <person name="Miller A.N."/>
            <person name="O'Donnell K."/>
            <person name="Stajich J.E."/>
            <person name="Bonito G."/>
        </authorList>
    </citation>
    <scope>NUCLEOTIDE SEQUENCE</scope>
    <source>
        <strain evidence="2">MES-2147</strain>
    </source>
</reference>
<dbReference type="EMBL" id="JAAAHW010010275">
    <property type="protein sequence ID" value="KAF9928049.1"/>
    <property type="molecule type" value="Genomic_DNA"/>
</dbReference>